<dbReference type="Gene3D" id="3.30.2020.10">
    <property type="entry name" value="NE0471-like N-terminal domain"/>
    <property type="match status" value="1"/>
</dbReference>
<dbReference type="InterPro" id="IPR036782">
    <property type="entry name" value="NE0471-like_N"/>
</dbReference>
<name>A0AAU6PET7_9GAMM</name>
<dbReference type="EMBL" id="CP138327">
    <property type="protein sequence ID" value="WXT99535.1"/>
    <property type="molecule type" value="Genomic_DNA"/>
</dbReference>
<sequence length="78" mass="8875">MLKVIEVKANENYTLDVKLSNGMEGLFDVKPYMDKGVFKQLKDKGIFKNVYPQSVGIAWHTGQDLSADTIEYGLLKRH</sequence>
<dbReference type="InterPro" id="IPR018841">
    <property type="entry name" value="DUF2442"/>
</dbReference>
<evidence type="ECO:0008006" key="2">
    <source>
        <dbReference type="Google" id="ProtNLM"/>
    </source>
</evidence>
<dbReference type="SUPFAM" id="SSF143880">
    <property type="entry name" value="NE0471 N-terminal domain-like"/>
    <property type="match status" value="1"/>
</dbReference>
<protein>
    <recommendedName>
        <fullName evidence="2">DUF2442 domain-containing protein</fullName>
    </recommendedName>
</protein>
<gene>
    <name evidence="1" type="ORF">Ctma_0234</name>
</gene>
<dbReference type="Pfam" id="PF10387">
    <property type="entry name" value="DUF2442"/>
    <property type="match status" value="1"/>
</dbReference>
<evidence type="ECO:0000313" key="1">
    <source>
        <dbReference type="EMBL" id="WXT99535.1"/>
    </source>
</evidence>
<accession>A0AAU6PET7</accession>
<dbReference type="AlphaFoldDB" id="A0AAU6PET7"/>
<proteinExistence type="predicted"/>
<reference evidence="1" key="1">
    <citation type="submission" date="2023-10" db="EMBL/GenBank/DDBJ databases">
        <title>The first scallop-associated chemosynthetic bacterial symbiont.</title>
        <authorList>
            <person name="Lin Y.-T."/>
            <person name="Sun J."/>
            <person name="Ip J.C.-H."/>
            <person name="He X."/>
            <person name="Gao Z.-M."/>
            <person name="Perez M."/>
            <person name="Xu T."/>
            <person name="Qian P.-Y."/>
            <person name="Qiu J.-W."/>
        </authorList>
    </citation>
    <scope>NUCLEOTIDE SEQUENCE</scope>
    <source>
        <strain evidence="1">Gill1</strain>
    </source>
</reference>
<organism evidence="1">
    <name type="scientific">Catillopecten margaritatus gill symbiont</name>
    <dbReference type="NCBI Taxonomy" id="3083288"/>
    <lineage>
        <taxon>Bacteria</taxon>
        <taxon>Pseudomonadati</taxon>
        <taxon>Pseudomonadota</taxon>
        <taxon>Gammaproteobacteria</taxon>
        <taxon>sulfur-oxidizing symbionts</taxon>
    </lineage>
</organism>